<dbReference type="Proteomes" id="UP000570493">
    <property type="component" value="Unassembled WGS sequence"/>
</dbReference>
<dbReference type="NCBIfam" id="TIGR01643">
    <property type="entry name" value="YD_repeat_2x"/>
    <property type="match status" value="1"/>
</dbReference>
<dbReference type="Pfam" id="PF03534">
    <property type="entry name" value="SpvB"/>
    <property type="match status" value="1"/>
</dbReference>
<dbReference type="RefSeq" id="WP_169018921.1">
    <property type="nucleotide sequence ID" value="NZ_JABBMT010000003.1"/>
</dbReference>
<evidence type="ECO:0008006" key="7">
    <source>
        <dbReference type="Google" id="ProtNLM"/>
    </source>
</evidence>
<evidence type="ECO:0000256" key="2">
    <source>
        <dbReference type="ARBA" id="ARBA00022525"/>
    </source>
</evidence>
<dbReference type="Gene3D" id="2.180.10.10">
    <property type="entry name" value="RHS repeat-associated core"/>
    <property type="match status" value="2"/>
</dbReference>
<evidence type="ECO:0000313" key="6">
    <source>
        <dbReference type="Proteomes" id="UP000570493"/>
    </source>
</evidence>
<keyword evidence="6" id="KW-1185">Reference proteome</keyword>
<evidence type="ECO:0000313" key="5">
    <source>
        <dbReference type="EMBL" id="NMM39917.1"/>
    </source>
</evidence>
<dbReference type="Pfam" id="PF13517">
    <property type="entry name" value="FG-GAP_3"/>
    <property type="match status" value="1"/>
</dbReference>
<dbReference type="SUPFAM" id="SSF69318">
    <property type="entry name" value="Integrin alpha N-terminal domain"/>
    <property type="match status" value="1"/>
</dbReference>
<keyword evidence="3" id="KW-0732">Signal</keyword>
<dbReference type="InterPro" id="IPR031325">
    <property type="entry name" value="RHS_repeat"/>
</dbReference>
<dbReference type="InterPro" id="IPR022385">
    <property type="entry name" value="Rhs_assc_core"/>
</dbReference>
<reference evidence="5" key="1">
    <citation type="submission" date="2020-04" db="EMBL/GenBank/DDBJ databases">
        <title>Genome Sequencing for Pseudoaltermonas arctica.</title>
        <authorList>
            <person name="Elkins N.S."/>
        </authorList>
    </citation>
    <scope>NUCLEOTIDE SEQUENCE [LARGE SCALE GENOMIC DNA]</scope>
    <source>
        <strain evidence="5">NEC-BIFX-2020_0012</strain>
    </source>
</reference>
<dbReference type="InterPro" id="IPR013517">
    <property type="entry name" value="FG-GAP"/>
</dbReference>
<dbReference type="InterPro" id="IPR050708">
    <property type="entry name" value="T6SS_VgrG/RHS"/>
</dbReference>
<name>A0A7Y0DQQ6_9GAMM</name>
<dbReference type="GO" id="GO:0005576">
    <property type="term" value="C:extracellular region"/>
    <property type="evidence" value="ECO:0007669"/>
    <property type="project" value="UniProtKB-SubCell"/>
</dbReference>
<organism evidence="5 6">
    <name type="scientific">Pseudoalteromonas arctica</name>
    <dbReference type="NCBI Taxonomy" id="394751"/>
    <lineage>
        <taxon>Bacteria</taxon>
        <taxon>Pseudomonadati</taxon>
        <taxon>Pseudomonadota</taxon>
        <taxon>Gammaproteobacteria</taxon>
        <taxon>Alteromonadales</taxon>
        <taxon>Pseudoalteromonadaceae</taxon>
        <taxon>Pseudoalteromonas</taxon>
    </lineage>
</organism>
<dbReference type="PANTHER" id="PTHR32305">
    <property type="match status" value="1"/>
</dbReference>
<sequence>MFASNNPVVKGKTKAQWLAQLNQGLTRAALIDELIFSVSRFDIIANNTVYYFYDFCLSSRNCQYDTDSDGDNLSDEVEILLGQNPLDPRDGFSDKPSLSHAELGLGQYELSFNHPSNTTFYELIQSYNAQSERLLASVTNNRYAVDLANGEYEFWAKACIEVTLKTGQLKKQCSQRSDPATILVTTSVQESAIQVALNESVADRNWPGIDVLNTSASFSPTLGSFRVTENGSANYTVPISLPAGIAGVQPEVALTYDSQTPETSVGLGWGISAGSSISRCRQTVAQDGQFSGLTFTESDRYCLDGQRLILLDDSYAEGEVGATYKTEIDSQLLITIANTTTGSKKMFVVEGKDGSKKYYGGTLNSEVAIAADKVLTWNIRKIYDNLENDTTAINFSYTDKNSSNSADLGFGEKALAQISYSGNKVVFEHQAGDIRSQAYVNGSEFTARAQLSGIKVYNHRNELLFNYNLTFENAANGVRLLKSVAQCSDYVCKKPIEFAYNEFNNRLNFEAYHTVFHTLPRNKLAAVTQIDAQGDGKPELATLERVDNKQYLLCLNFTDGTNSKVCKTIYRSDRADIVQMMAVDPEGDGKQVLWVNMRDKHSRDTDYYWYQYGFNENNSSIDYSLLPLIGTDRYMTDIRLGDLDGDGYADIIHKRGSDDEKLYARFWDQDTQSYKAKVGLGIITQNNERIGRTISYQRNLVEDDTPWYMLDLNFDGLADILTLGCSSYKCDGNTEVDQISAYINTNNGKDLEQVVIRSGKAKHLQPNDFNGDGLVDLLFYDISDDNWKVLLNEGGEELTFTQVFRVGNMSEHIAPLSIDIDRDGKLELFFIEEGSSTWTAYQWDPASKYFYKNANLAFNTSGINYEKGDYAYFTDHNHDAVPDIFFKSGNRVQVKYNLNEVFSQGMLREVSQGYGSKTVIDYGLMSDPQLYSKYNLESAAQYPAASEEQSAAADRALYDGQNLNVTDLIGSSALVKTVTTDSPSTLSPSDTLSVNYRYAGARLQFGGRGWLGFRKLTTETEKDGYTFETNTYYRQAFPFIGMPDKTEKYMVSGSNRTLLSSAANSYTNVTSVNANNLTSYQVYNANTKECSARIDTDLTVSGYNCTVTTTVQDEHANVTKLTVDKYEQSHGSLASLGSGASLSSVVTANSYGTSDYDKRFGRLSATTVTQSQGGLTPVTRNTAFSYYPSNHQNEGMLKDEIVMPQGGCDSYLKTIHRYDALGNEIAIQTANLPSCNNAAGQKHQTRSKSSIFDSEGRYAVSTANDLFTEQTVNSRNKFGQPTAVTDVNGTKAYFQYDVFGSKISSYSATGAQTSTYMSDCDSSNCVAQVNKLVNGELVEKQTIDKAGRTTAASKITVLGDWLTAYTQYDKHGRSLSQTSPGMQAITSSYDVFDRPIQIDDPNSNITTTYELNSFKETVTLTGDIPQGTQVKTTLSNVLGQTASVTDNAGNVLTYTYDVLGNLKTVHSSADNQILSTITYDVLGRKKSMNDKDRGNWRYTYTAFGELKTQTDARGIVTTNSYDILGRKTKQTVTGEQTSQWLFGTGNHAHRLVSESIGNKWQKNYYYDNFGRAVASLTNVESALNCTSMVVFNRRSNDLRYTDTRLNDPLTSRCVIQQTNYDEFGRPLLSFDDYRRDASGKYSEARGIHTTYQNGQVLKRQEAREGTSFGRVYYQVNALNNRGQVIGYNKGQELMTVNYDDAGHVAGISTGTDYIQADTYNFDGMGNLTGRHLTASQQQTFAYDNLNRVTTVDGQVVYSYADNGNLERKDDWEQRYNETANSPIHGITSRSKGSMSETFGYDKNGNQTWAKKNGTNWRTVTYSGRNKATEISINGKKAYFNYDANNRRYKRIDTEQTIYYVGALELTVNHTVNDEYIKRYIGNDAMQTYYAAGNASIKWLFTDHQGSITAITDGSFKLLKRFAYDVFGQQTEIAPTALEAQLYYAQQSNLSAFNAIASNTRGYTGHEQVMLDGDNRVIHMNGRIYDAGTGRMMQADPVVQAPSNLQNYNAYSYVLNNPLSYTDPSGYFFKALTKLAGFLGGGFTGALLSHQAHKWIANSQTLTQLTVAAVGVVTTVFCGPCSIGFTALATANLTYYKTGSTSMALQAGLTAGATAAVFYGIGQYFKGVAASNPSSATTHSFGGLDLTSGQIAGQVTAHAVAGGVIADLQGGKFGHGFFAAGVTKGAGGRFLPGGNDLTAGQIVQGTVASAVIGGTASVISGGKFANGARTAAYQYLFNQASKSWDKTKIRINKNQARKVLSIFGDGVPDEISTNQHKYAQYLLDQMVDASYGKAVIEKTMNYLYMGVPTTAFDFGFAVTSDLVNGGMTAWELLGGGGIPIYQSVQNATILKQRSYYNTFIKGG</sequence>
<dbReference type="PANTHER" id="PTHR32305:SF15">
    <property type="entry name" value="PROTEIN RHSA-RELATED"/>
    <property type="match status" value="1"/>
</dbReference>
<evidence type="ECO:0000256" key="1">
    <source>
        <dbReference type="ARBA" id="ARBA00004613"/>
    </source>
</evidence>
<proteinExistence type="predicted"/>
<evidence type="ECO:0000256" key="3">
    <source>
        <dbReference type="ARBA" id="ARBA00022729"/>
    </source>
</evidence>
<dbReference type="InterPro" id="IPR003284">
    <property type="entry name" value="Sal_SpvB"/>
</dbReference>
<dbReference type="InterPro" id="IPR006530">
    <property type="entry name" value="YD"/>
</dbReference>
<keyword evidence="2" id="KW-0964">Secreted</keyword>
<evidence type="ECO:0000256" key="4">
    <source>
        <dbReference type="ARBA" id="ARBA00023026"/>
    </source>
</evidence>
<dbReference type="InterPro" id="IPR028994">
    <property type="entry name" value="Integrin_alpha_N"/>
</dbReference>
<comment type="subcellular location">
    <subcellularLocation>
        <location evidence="1">Secreted</location>
    </subcellularLocation>
</comment>
<comment type="caution">
    <text evidence="5">The sequence shown here is derived from an EMBL/GenBank/DDBJ whole genome shotgun (WGS) entry which is preliminary data.</text>
</comment>
<gene>
    <name evidence="5" type="ORF">HHO47_03440</name>
</gene>
<protein>
    <recommendedName>
        <fullName evidence="7">Insecticide toxin TcdB middle/N-terminal domain-containing protein</fullName>
    </recommendedName>
</protein>
<dbReference type="Pfam" id="PF05593">
    <property type="entry name" value="RHS_repeat"/>
    <property type="match status" value="1"/>
</dbReference>
<dbReference type="EMBL" id="JABBMT010000003">
    <property type="protein sequence ID" value="NMM39917.1"/>
    <property type="molecule type" value="Genomic_DNA"/>
</dbReference>
<dbReference type="NCBIfam" id="TIGR03696">
    <property type="entry name" value="Rhs_assc_core"/>
    <property type="match status" value="1"/>
</dbReference>
<accession>A0A7Y0DQQ6</accession>
<keyword evidence="4" id="KW-0843">Virulence</keyword>
<dbReference type="GO" id="GO:0005737">
    <property type="term" value="C:cytoplasm"/>
    <property type="evidence" value="ECO:0007669"/>
    <property type="project" value="InterPro"/>
</dbReference>